<dbReference type="SUPFAM" id="SSF53167">
    <property type="entry name" value="Purine and uridine phosphorylases"/>
    <property type="match status" value="1"/>
</dbReference>
<keyword evidence="7" id="KW-0560">Oxidoreductase</keyword>
<dbReference type="GO" id="GO:0000278">
    <property type="term" value="P:mitotic cell cycle"/>
    <property type="evidence" value="ECO:0007669"/>
    <property type="project" value="TreeGrafter"/>
</dbReference>
<dbReference type="GO" id="GO:0000922">
    <property type="term" value="C:spindle pole"/>
    <property type="evidence" value="ECO:0007669"/>
    <property type="project" value="InterPro"/>
</dbReference>
<evidence type="ECO:0000313" key="13">
    <source>
        <dbReference type="Proteomes" id="UP000566819"/>
    </source>
</evidence>
<evidence type="ECO:0000256" key="8">
    <source>
        <dbReference type="ARBA" id="ARBA00023212"/>
    </source>
</evidence>
<dbReference type="GO" id="GO:0050660">
    <property type="term" value="F:flavin adenine dinucleotide binding"/>
    <property type="evidence" value="ECO:0007669"/>
    <property type="project" value="InterPro"/>
</dbReference>
<dbReference type="SUPFAM" id="SSF51905">
    <property type="entry name" value="FAD/NAD(P)-binding domain"/>
    <property type="match status" value="1"/>
</dbReference>
<dbReference type="GO" id="GO:0043015">
    <property type="term" value="F:gamma-tubulin binding"/>
    <property type="evidence" value="ECO:0007669"/>
    <property type="project" value="InterPro"/>
</dbReference>
<evidence type="ECO:0000256" key="2">
    <source>
        <dbReference type="ARBA" id="ARBA00010337"/>
    </source>
</evidence>
<feature type="domain" description="Gamma tubulin complex component C-terminal" evidence="10">
    <location>
        <begin position="662"/>
        <end position="993"/>
    </location>
</feature>
<evidence type="ECO:0000313" key="12">
    <source>
        <dbReference type="EMBL" id="KAF4625743.1"/>
    </source>
</evidence>
<feature type="domain" description="Gamma tubulin complex component protein N-terminal" evidence="11">
    <location>
        <begin position="329"/>
        <end position="655"/>
    </location>
</feature>
<keyword evidence="13" id="KW-1185">Reference proteome</keyword>
<evidence type="ECO:0000256" key="6">
    <source>
        <dbReference type="ARBA" id="ARBA00022827"/>
    </source>
</evidence>
<dbReference type="GO" id="GO:0009116">
    <property type="term" value="P:nucleoside metabolic process"/>
    <property type="evidence" value="ECO:0007669"/>
    <property type="project" value="InterPro"/>
</dbReference>
<dbReference type="InterPro" id="IPR007259">
    <property type="entry name" value="GCP"/>
</dbReference>
<comment type="subcellular location">
    <subcellularLocation>
        <location evidence="1">Cytoplasm</location>
        <location evidence="1">Cytoskeleton</location>
    </subcellularLocation>
</comment>
<dbReference type="OrthoDB" id="2192946at2759"/>
<dbReference type="Gene3D" id="3.40.50.1580">
    <property type="entry name" value="Nucleoside phosphorylase domain"/>
    <property type="match status" value="1"/>
</dbReference>
<dbReference type="GO" id="GO:0050661">
    <property type="term" value="F:NADP binding"/>
    <property type="evidence" value="ECO:0007669"/>
    <property type="project" value="InterPro"/>
</dbReference>
<dbReference type="GO" id="GO:0051321">
    <property type="term" value="P:meiotic cell cycle"/>
    <property type="evidence" value="ECO:0007669"/>
    <property type="project" value="TreeGrafter"/>
</dbReference>
<keyword evidence="3" id="KW-0963">Cytoplasm</keyword>
<dbReference type="GO" id="GO:0031122">
    <property type="term" value="P:cytoplasmic microtubule organization"/>
    <property type="evidence" value="ECO:0007669"/>
    <property type="project" value="TreeGrafter"/>
</dbReference>
<dbReference type="InterPro" id="IPR040457">
    <property type="entry name" value="GCP_C"/>
</dbReference>
<dbReference type="PANTHER" id="PTHR19302">
    <property type="entry name" value="GAMMA TUBULIN COMPLEX PROTEIN"/>
    <property type="match status" value="1"/>
</dbReference>
<dbReference type="FunFam" id="1.20.120.1900:FF:000011">
    <property type="entry name" value="Spindle pole body component"/>
    <property type="match status" value="1"/>
</dbReference>
<dbReference type="GO" id="GO:0051011">
    <property type="term" value="F:microtubule minus-end binding"/>
    <property type="evidence" value="ECO:0007669"/>
    <property type="project" value="TreeGrafter"/>
</dbReference>
<feature type="compositionally biased region" description="Low complexity" evidence="9">
    <location>
        <begin position="140"/>
        <end position="158"/>
    </location>
</feature>
<keyword evidence="5" id="KW-0493">Microtubule</keyword>
<dbReference type="GO" id="GO:0004499">
    <property type="term" value="F:N,N-dimethylaniline monooxygenase activity"/>
    <property type="evidence" value="ECO:0007669"/>
    <property type="project" value="InterPro"/>
</dbReference>
<dbReference type="Gene3D" id="1.20.120.1900">
    <property type="entry name" value="Gamma-tubulin complex, C-terminal domain"/>
    <property type="match status" value="1"/>
</dbReference>
<evidence type="ECO:0000256" key="7">
    <source>
        <dbReference type="ARBA" id="ARBA00023002"/>
    </source>
</evidence>
<feature type="compositionally biased region" description="Polar residues" evidence="9">
    <location>
        <begin position="162"/>
        <end position="174"/>
    </location>
</feature>
<evidence type="ECO:0000256" key="4">
    <source>
        <dbReference type="ARBA" id="ARBA00022630"/>
    </source>
</evidence>
<evidence type="ECO:0000259" key="10">
    <source>
        <dbReference type="Pfam" id="PF04130"/>
    </source>
</evidence>
<comment type="caution">
    <text evidence="12">The sequence shown here is derived from an EMBL/GenBank/DDBJ whole genome shotgun (WGS) entry which is preliminary data.</text>
</comment>
<evidence type="ECO:0000256" key="5">
    <source>
        <dbReference type="ARBA" id="ARBA00022701"/>
    </source>
</evidence>
<sequence length="1241" mass="139553">MSNPNDYTVGWICTISTEYVAARAILDEEHKQLEYVPPNDNDNYTLGKIRKHNVVITALPNRECNISSAAIVTTHMLHSFPNVAFVLMVVIGGGTLSQYHDMCLGDIVVGASRGRQGGAFYDIDAFCLRLSASRRLRQLPTISPSSPHTTMSSSTSLPVQGQLRTSNHGTSDSIPRQPIPKAGSRSEKQRERERDQAPGGQQSSEPPPKGGPHHRPNPSLKRTSGAGEERGTETIRATTRETLVSRHRSAEHVQQADTRTKANALTEARPNYPVALQPSWNPTVCLIPQTTAPLATRVSAPPSASQAPQSLQPTPLHELSLEVQEAVIIEDLVLVLMGYEGQYIRFAKSYNNTLEQDRIAGPGYSISSGLDRSLQQLATSILKVATHYKATEAFIEVQSRAEFGLVNHALCAALRKSLRNYLVLIGQLETQFLTNSSFTLHVLNLYILPASRLMFQIYRLAHDISQRNALLKDQDSDDDFDDVSIILKSLREGGDAGLGRFFTGGSVLALVTERLELMAGDPTARSLLTSLLSDASRPYMIMLNEWLHHGIVKDPHGEFMIREQRSIKRERLEEDYTDEYWDRRYTIRDDVPPQLEAVKSKILLAGKYLNVVRECRRVNIKAITDSPLSFGDVRFLENVNNAYSHANESLLQLLLTTYDLPMRLHSLKHYFILQSDFFSSFLELGASELRKPVDKVNTSKLQSLLDLVLRQPGSSTAQDPFKEDVKVEMNPVSLTDSLTRVVNISGEQGETLVAPLTQPEAEKGPIGYTSLQLDYIVPFPVSLVIGRKTIWRYQVLFRYLLSLRHLEQQLVANWQTQNRTSCWSFKSSNTELEIWKRRAFALRARMLVFIQQLLYFCTSEVIEPNWQAFMAKLVTAAHDKADSKPGIRTVDELMGDHVDFLDTCLKECMLTNSRLLKRHSKIARTCTLFASFTNRVSRELEKGDPELSDSEQPATMVKKFELNFGRHVQLLLDELNHFAATETVVLLGLCARLISANWSSETKIWSLEVVGGKEEKRNIEAKFVIYGSGYYNYDEPLQTSIPNISNFKGTIIHPQFWPQDLDYSNKKIIISSSGATAVTLLPVLAETAAIVTMLQRSPTKFFPSGTANLLIRWRFMWAIFLFFQYCRVFSNKAIEFLKVATEKQLLERIPQEPHFKPAYKPWEQRLCVCPDGEFYRVLRQRNAHVVTDTIGTVTETGILTTKGTILEADIIITATGLKTNFAGGTKMTVDGTPIDFSEKYL</sequence>
<dbReference type="Pfam" id="PF17681">
    <property type="entry name" value="GCP_N_terminal"/>
    <property type="match status" value="1"/>
</dbReference>
<dbReference type="InterPro" id="IPR020946">
    <property type="entry name" value="Flavin_mOase-like"/>
</dbReference>
<dbReference type="InterPro" id="IPR042241">
    <property type="entry name" value="GCP_C_sf"/>
</dbReference>
<dbReference type="GO" id="GO:0005874">
    <property type="term" value="C:microtubule"/>
    <property type="evidence" value="ECO:0007669"/>
    <property type="project" value="UniProtKB-KW"/>
</dbReference>
<dbReference type="GO" id="GO:0007020">
    <property type="term" value="P:microtubule nucleation"/>
    <property type="evidence" value="ECO:0007669"/>
    <property type="project" value="InterPro"/>
</dbReference>
<dbReference type="PANTHER" id="PTHR19302:SF13">
    <property type="entry name" value="GAMMA-TUBULIN COMPLEX COMPONENT 2"/>
    <property type="match status" value="1"/>
</dbReference>
<dbReference type="Pfam" id="PF04130">
    <property type="entry name" value="GCP_C_terminal"/>
    <property type="match status" value="1"/>
</dbReference>
<dbReference type="Proteomes" id="UP000566819">
    <property type="component" value="Unassembled WGS sequence"/>
</dbReference>
<evidence type="ECO:0000256" key="1">
    <source>
        <dbReference type="ARBA" id="ARBA00004245"/>
    </source>
</evidence>
<dbReference type="AlphaFoldDB" id="A0A8H4RB87"/>
<dbReference type="InterPro" id="IPR041470">
    <property type="entry name" value="GCP_N"/>
</dbReference>
<accession>A0A8H4RB87</accession>
<evidence type="ECO:0000256" key="3">
    <source>
        <dbReference type="ARBA" id="ARBA00022490"/>
    </source>
</evidence>
<dbReference type="Gene3D" id="3.50.50.60">
    <property type="entry name" value="FAD/NAD(P)-binding domain"/>
    <property type="match status" value="1"/>
</dbReference>
<proteinExistence type="inferred from homology"/>
<reference evidence="12 13" key="1">
    <citation type="submission" date="2020-03" db="EMBL/GenBank/DDBJ databases">
        <title>Draft Genome Sequence of Cudoniella acicularis.</title>
        <authorList>
            <person name="Buettner E."/>
            <person name="Kellner H."/>
        </authorList>
    </citation>
    <scope>NUCLEOTIDE SEQUENCE [LARGE SCALE GENOMIC DNA]</scope>
    <source>
        <strain evidence="12 13">DSM 108380</strain>
    </source>
</reference>
<dbReference type="EMBL" id="JAAMPI010001305">
    <property type="protein sequence ID" value="KAF4625743.1"/>
    <property type="molecule type" value="Genomic_DNA"/>
</dbReference>
<feature type="compositionally biased region" description="Basic and acidic residues" evidence="9">
    <location>
        <begin position="184"/>
        <end position="196"/>
    </location>
</feature>
<keyword evidence="8" id="KW-0206">Cytoskeleton</keyword>
<dbReference type="Pfam" id="PF00743">
    <property type="entry name" value="FMO-like"/>
    <property type="match status" value="1"/>
</dbReference>
<keyword evidence="4" id="KW-0285">Flavoprotein</keyword>
<gene>
    <name evidence="12" type="ORF">G7Y89_g12420</name>
</gene>
<feature type="region of interest" description="Disordered" evidence="9">
    <location>
        <begin position="140"/>
        <end position="265"/>
    </location>
</feature>
<organism evidence="12 13">
    <name type="scientific">Cudoniella acicularis</name>
    <dbReference type="NCBI Taxonomy" id="354080"/>
    <lineage>
        <taxon>Eukaryota</taxon>
        <taxon>Fungi</taxon>
        <taxon>Dikarya</taxon>
        <taxon>Ascomycota</taxon>
        <taxon>Pezizomycotina</taxon>
        <taxon>Leotiomycetes</taxon>
        <taxon>Helotiales</taxon>
        <taxon>Tricladiaceae</taxon>
        <taxon>Cudoniella</taxon>
    </lineage>
</organism>
<keyword evidence="6" id="KW-0274">FAD</keyword>
<evidence type="ECO:0008006" key="14">
    <source>
        <dbReference type="Google" id="ProtNLM"/>
    </source>
</evidence>
<dbReference type="GO" id="GO:0051225">
    <property type="term" value="P:spindle assembly"/>
    <property type="evidence" value="ECO:0007669"/>
    <property type="project" value="TreeGrafter"/>
</dbReference>
<dbReference type="GO" id="GO:0000930">
    <property type="term" value="C:gamma-tubulin complex"/>
    <property type="evidence" value="ECO:0007669"/>
    <property type="project" value="TreeGrafter"/>
</dbReference>
<evidence type="ECO:0000256" key="9">
    <source>
        <dbReference type="SAM" id="MobiDB-lite"/>
    </source>
</evidence>
<comment type="similarity">
    <text evidence="2">Belongs to the TUBGCP family.</text>
</comment>
<name>A0A8H4RB87_9HELO</name>
<dbReference type="InterPro" id="IPR036188">
    <property type="entry name" value="FAD/NAD-bd_sf"/>
</dbReference>
<evidence type="ECO:0000259" key="11">
    <source>
        <dbReference type="Pfam" id="PF17681"/>
    </source>
</evidence>
<protein>
    <recommendedName>
        <fullName evidence="14">Spindle pole body component</fullName>
    </recommendedName>
</protein>
<dbReference type="GO" id="GO:0044732">
    <property type="term" value="C:mitotic spindle pole body"/>
    <property type="evidence" value="ECO:0007669"/>
    <property type="project" value="TreeGrafter"/>
</dbReference>
<dbReference type="InterPro" id="IPR035994">
    <property type="entry name" value="Nucleoside_phosphorylase_sf"/>
</dbReference>